<organism evidence="1 2">
    <name type="scientific">Agrobacterium rosae</name>
    <dbReference type="NCBI Taxonomy" id="1972867"/>
    <lineage>
        <taxon>Bacteria</taxon>
        <taxon>Pseudomonadati</taxon>
        <taxon>Pseudomonadota</taxon>
        <taxon>Alphaproteobacteria</taxon>
        <taxon>Hyphomicrobiales</taxon>
        <taxon>Rhizobiaceae</taxon>
        <taxon>Rhizobium/Agrobacterium group</taxon>
        <taxon>Agrobacterium</taxon>
    </lineage>
</organism>
<dbReference type="EMBL" id="NXEJ01000010">
    <property type="protein sequence ID" value="POO49359.1"/>
    <property type="molecule type" value="Genomic_DNA"/>
</dbReference>
<accession>A0AAE5RTU4</accession>
<gene>
    <name evidence="1" type="ORF">CPJ18_21695</name>
</gene>
<dbReference type="AlphaFoldDB" id="A0AAE5RTU4"/>
<proteinExistence type="predicted"/>
<protein>
    <submittedName>
        <fullName evidence="1">Uncharacterized protein</fullName>
    </submittedName>
</protein>
<sequence length="183" mass="19944">MGCMTKPEFHVLQRNFLRILTVLLALCNFDLADAEAITFPGGFTLGSSFGDAKLHADSRGWQITPLSPELPGSWVVEGQDIGIYVCDDTLESLSKRLTGNLDDFAAQVAELTVYRGKPAFQVASFMIGSTRISSIDARFPNVDNINVAVQFESTGGKLAITTRYFSDKCADQVVGRPISTSRQ</sequence>
<dbReference type="Proteomes" id="UP000237447">
    <property type="component" value="Unassembled WGS sequence"/>
</dbReference>
<name>A0AAE5RTU4_9HYPH</name>
<reference evidence="1 2" key="1">
    <citation type="journal article" date="2018" name="Syst. Appl. Microbiol.">
        <title>Agrobacterium rosae sp. nov., isolated from galls on different agricultural crops.</title>
        <authorList>
            <person name="Kuzmanovic N."/>
            <person name="Pulawska J."/>
            <person name="Smalla K."/>
            <person name="Nesme X."/>
        </authorList>
    </citation>
    <scope>NUCLEOTIDE SEQUENCE [LARGE SCALE GENOMIC DNA]</scope>
    <source>
        <strain evidence="1 2">NCPPB 1650</strain>
    </source>
</reference>
<evidence type="ECO:0000313" key="2">
    <source>
        <dbReference type="Proteomes" id="UP000237447"/>
    </source>
</evidence>
<comment type="caution">
    <text evidence="1">The sequence shown here is derived from an EMBL/GenBank/DDBJ whole genome shotgun (WGS) entry which is preliminary data.</text>
</comment>
<evidence type="ECO:0000313" key="1">
    <source>
        <dbReference type="EMBL" id="POO49359.1"/>
    </source>
</evidence>